<evidence type="ECO:0000313" key="3">
    <source>
        <dbReference type="Proteomes" id="UP000019132"/>
    </source>
</evidence>
<dbReference type="Proteomes" id="UP000019132">
    <property type="component" value="Unassembled WGS sequence"/>
</dbReference>
<dbReference type="InParanoid" id="K3X6D1"/>
<dbReference type="HOGENOM" id="CLU_2611320_0_0_1"/>
<name>K3X6D1_GLOUD</name>
<dbReference type="STRING" id="431595.K3X6D1"/>
<sequence>MSAGRFDGLFAALAQQHDGIEGLLDSFFDFLYRKTDFYVVTKDPGLRKMGFLPGQAQQKAQLSVILYHAGSTNSDAGVP</sequence>
<dbReference type="InterPro" id="IPR025934">
    <property type="entry name" value="NudC_N_dom"/>
</dbReference>
<dbReference type="EnsemblProtists" id="PYU1_T012780">
    <property type="protein sequence ID" value="PYU1_T012780"/>
    <property type="gene ID" value="PYU1_G012754"/>
</dbReference>
<dbReference type="EMBL" id="GL376588">
    <property type="status" value="NOT_ANNOTATED_CDS"/>
    <property type="molecule type" value="Genomic_DNA"/>
</dbReference>
<evidence type="ECO:0000259" key="1">
    <source>
        <dbReference type="Pfam" id="PF14050"/>
    </source>
</evidence>
<reference evidence="3" key="1">
    <citation type="journal article" date="2010" name="Genome Biol.">
        <title>Genome sequence of the necrotrophic plant pathogen Pythium ultimum reveals original pathogenicity mechanisms and effector repertoire.</title>
        <authorList>
            <person name="Levesque C.A."/>
            <person name="Brouwer H."/>
            <person name="Cano L."/>
            <person name="Hamilton J.P."/>
            <person name="Holt C."/>
            <person name="Huitema E."/>
            <person name="Raffaele S."/>
            <person name="Robideau G.P."/>
            <person name="Thines M."/>
            <person name="Win J."/>
            <person name="Zerillo M.M."/>
            <person name="Beakes G.W."/>
            <person name="Boore J.L."/>
            <person name="Busam D."/>
            <person name="Dumas B."/>
            <person name="Ferriera S."/>
            <person name="Fuerstenberg S.I."/>
            <person name="Gachon C.M."/>
            <person name="Gaulin E."/>
            <person name="Govers F."/>
            <person name="Grenville-Briggs L."/>
            <person name="Horner N."/>
            <person name="Hostetler J."/>
            <person name="Jiang R.H."/>
            <person name="Johnson J."/>
            <person name="Krajaejun T."/>
            <person name="Lin H."/>
            <person name="Meijer H.J."/>
            <person name="Moore B."/>
            <person name="Morris P."/>
            <person name="Phuntmart V."/>
            <person name="Puiu D."/>
            <person name="Shetty J."/>
            <person name="Stajich J.E."/>
            <person name="Tripathy S."/>
            <person name="Wawra S."/>
            <person name="van West P."/>
            <person name="Whitty B.R."/>
            <person name="Coutinho P.M."/>
            <person name="Henrissat B."/>
            <person name="Martin F."/>
            <person name="Thomas P.D."/>
            <person name="Tyler B.M."/>
            <person name="De Vries R.P."/>
            <person name="Kamoun S."/>
            <person name="Yandell M."/>
            <person name="Tisserat N."/>
            <person name="Buell C.R."/>
        </authorList>
    </citation>
    <scope>NUCLEOTIDE SEQUENCE</scope>
    <source>
        <strain evidence="3">DAOM:BR144</strain>
    </source>
</reference>
<organism evidence="2 3">
    <name type="scientific">Globisporangium ultimum (strain ATCC 200006 / CBS 805.95 / DAOM BR144)</name>
    <name type="common">Pythium ultimum</name>
    <dbReference type="NCBI Taxonomy" id="431595"/>
    <lineage>
        <taxon>Eukaryota</taxon>
        <taxon>Sar</taxon>
        <taxon>Stramenopiles</taxon>
        <taxon>Oomycota</taxon>
        <taxon>Peronosporomycetes</taxon>
        <taxon>Pythiales</taxon>
        <taxon>Pythiaceae</taxon>
        <taxon>Globisporangium</taxon>
    </lineage>
</organism>
<dbReference type="VEuPathDB" id="FungiDB:PYU1_G012754"/>
<reference evidence="2" key="3">
    <citation type="submission" date="2015-02" db="UniProtKB">
        <authorList>
            <consortium name="EnsemblProtists"/>
        </authorList>
    </citation>
    <scope>IDENTIFICATION</scope>
    <source>
        <strain evidence="2">DAOM BR144</strain>
    </source>
</reference>
<reference evidence="3" key="2">
    <citation type="submission" date="2010-04" db="EMBL/GenBank/DDBJ databases">
        <authorList>
            <person name="Buell R."/>
            <person name="Hamilton J."/>
            <person name="Hostetler J."/>
        </authorList>
    </citation>
    <scope>NUCLEOTIDE SEQUENCE [LARGE SCALE GENOMIC DNA]</scope>
    <source>
        <strain evidence="3">DAOM:BR144</strain>
    </source>
</reference>
<evidence type="ECO:0000313" key="2">
    <source>
        <dbReference type="EnsemblProtists" id="PYU1_T012780"/>
    </source>
</evidence>
<dbReference type="AlphaFoldDB" id="K3X6D1"/>
<dbReference type="Pfam" id="PF14050">
    <property type="entry name" value="Nudc_N"/>
    <property type="match status" value="1"/>
</dbReference>
<proteinExistence type="predicted"/>
<accession>K3X6D1</accession>
<protein>
    <recommendedName>
        <fullName evidence="1">NudC N-terminal domain-containing protein</fullName>
    </recommendedName>
</protein>
<keyword evidence="3" id="KW-1185">Reference proteome</keyword>
<feature type="domain" description="NudC N-terminal" evidence="1">
    <location>
        <begin position="5"/>
        <end position="59"/>
    </location>
</feature>